<feature type="transmembrane region" description="Helical" evidence="1">
    <location>
        <begin position="6"/>
        <end position="24"/>
    </location>
</feature>
<evidence type="ECO:0000313" key="2">
    <source>
        <dbReference type="EMBL" id="NEZ46406.1"/>
    </source>
</evidence>
<dbReference type="Pfam" id="PF12841">
    <property type="entry name" value="YvrJ"/>
    <property type="match status" value="1"/>
</dbReference>
<sequence>MENEIMNVVGNVGFPIAISVYLLVRLESKLEILTNSINNLSSVIVNRKDEHKE</sequence>
<keyword evidence="1" id="KW-0812">Transmembrane</keyword>
<evidence type="ECO:0000256" key="1">
    <source>
        <dbReference type="SAM" id="Phobius"/>
    </source>
</evidence>
<organism evidence="2 3">
    <name type="scientific">Clostridium niameyense</name>
    <dbReference type="NCBI Taxonomy" id="1622073"/>
    <lineage>
        <taxon>Bacteria</taxon>
        <taxon>Bacillati</taxon>
        <taxon>Bacillota</taxon>
        <taxon>Clostridia</taxon>
        <taxon>Eubacteriales</taxon>
        <taxon>Clostridiaceae</taxon>
        <taxon>Clostridium</taxon>
    </lineage>
</organism>
<keyword evidence="1" id="KW-1133">Transmembrane helix</keyword>
<dbReference type="AlphaFoldDB" id="A0A6M0R850"/>
<protein>
    <submittedName>
        <fullName evidence="2">YvrJ family protein</fullName>
    </submittedName>
</protein>
<evidence type="ECO:0000313" key="3">
    <source>
        <dbReference type="Proteomes" id="UP000473885"/>
    </source>
</evidence>
<dbReference type="RefSeq" id="WP_082174135.1">
    <property type="nucleotide sequence ID" value="NZ_CABKUB010000006.1"/>
</dbReference>
<accession>A0A6M0R850</accession>
<gene>
    <name evidence="2" type="ORF">FDF74_04155</name>
</gene>
<dbReference type="EMBL" id="SXDP01000002">
    <property type="protein sequence ID" value="NEZ46406.1"/>
    <property type="molecule type" value="Genomic_DNA"/>
</dbReference>
<dbReference type="InterPro" id="IPR024419">
    <property type="entry name" value="YvrJ"/>
</dbReference>
<keyword evidence="1" id="KW-0472">Membrane</keyword>
<proteinExistence type="predicted"/>
<dbReference type="Proteomes" id="UP000473885">
    <property type="component" value="Unassembled WGS sequence"/>
</dbReference>
<comment type="caution">
    <text evidence="2">The sequence shown here is derived from an EMBL/GenBank/DDBJ whole genome shotgun (WGS) entry which is preliminary data.</text>
</comment>
<reference evidence="2 3" key="1">
    <citation type="submission" date="2019-04" db="EMBL/GenBank/DDBJ databases">
        <title>Genome sequencing of Clostridium botulinum Groups I-IV and Clostridium butyricum.</title>
        <authorList>
            <person name="Brunt J."/>
            <person name="Van Vliet A.H.M."/>
            <person name="Stringer S.C."/>
            <person name="Carter A.T."/>
            <person name="Peck M.W."/>
        </authorList>
    </citation>
    <scope>NUCLEOTIDE SEQUENCE [LARGE SCALE GENOMIC DNA]</scope>
    <source>
        <strain evidence="2 3">IFR 18/094</strain>
    </source>
</reference>
<dbReference type="OrthoDB" id="2662123at2"/>
<name>A0A6M0R850_9CLOT</name>
<keyword evidence="3" id="KW-1185">Reference proteome</keyword>